<feature type="chain" id="PRO_5031345935" evidence="5">
    <location>
        <begin position="43"/>
        <end position="496"/>
    </location>
</feature>
<organism evidence="6">
    <name type="scientific">Candidatus Caldatribacterium californiense</name>
    <dbReference type="NCBI Taxonomy" id="1454726"/>
    <lineage>
        <taxon>Bacteria</taxon>
        <taxon>Pseudomonadati</taxon>
        <taxon>Atribacterota</taxon>
        <taxon>Atribacteria</taxon>
        <taxon>Atribacterales</taxon>
        <taxon>Candidatus Caldatribacteriaceae</taxon>
        <taxon>Candidatus Caldatribacterium</taxon>
    </lineage>
</organism>
<dbReference type="CDD" id="cd13585">
    <property type="entry name" value="PBP2_TMBP_like"/>
    <property type="match status" value="1"/>
</dbReference>
<dbReference type="PANTHER" id="PTHR43649">
    <property type="entry name" value="ARABINOSE-BINDING PROTEIN-RELATED"/>
    <property type="match status" value="1"/>
</dbReference>
<proteinExistence type="inferred from homology"/>
<reference evidence="6" key="1">
    <citation type="journal article" date="2020" name="mSystems">
        <title>Genome- and Community-Level Interaction Insights into Carbon Utilization and Element Cycling Functions of Hydrothermarchaeota in Hydrothermal Sediment.</title>
        <authorList>
            <person name="Zhou Z."/>
            <person name="Liu Y."/>
            <person name="Xu W."/>
            <person name="Pan J."/>
            <person name="Luo Z.H."/>
            <person name="Li M."/>
        </authorList>
    </citation>
    <scope>NUCLEOTIDE SEQUENCE [LARGE SCALE GENOMIC DNA]</scope>
    <source>
        <strain evidence="6">SpSt-747</strain>
    </source>
</reference>
<feature type="signal peptide" evidence="5">
    <location>
        <begin position="1"/>
        <end position="42"/>
    </location>
</feature>
<comment type="similarity">
    <text evidence="2">Belongs to the bacterial solute-binding protein 1 family.</text>
</comment>
<accession>A0A7V3YI60</accession>
<dbReference type="InterPro" id="IPR006059">
    <property type="entry name" value="SBP"/>
</dbReference>
<dbReference type="Pfam" id="PF01547">
    <property type="entry name" value="SBP_bac_1"/>
    <property type="match status" value="1"/>
</dbReference>
<dbReference type="EMBL" id="DTFV01000138">
    <property type="protein sequence ID" value="HGI31567.1"/>
    <property type="molecule type" value="Genomic_DNA"/>
</dbReference>
<evidence type="ECO:0000256" key="4">
    <source>
        <dbReference type="ARBA" id="ARBA00022729"/>
    </source>
</evidence>
<sequence>MLSVVRCLTSFILEGGMGMLRKAVVVCLALSLLLTASALSFAQTAAERAVEEAKKYAGQTLSVTWEAGLQAQGIRAILPEWEEKTGVKINLVELSFWDLHDKVITEHLAGTGAYDALAISYAFMGDFVNAGVLEPIEKWVEQYMPPEDLEDIHPAFKEAFQYYGGKLYALAADGDVFILYYRKDLFEDETNKKEFYEKYGYELAPPKTWKEFYEIAKFFTDKYAPEIYGAVIQRGMQSYSWFTGQFIGNGGQFFDPETMKPLINSEIGVQTLKEMIQQNEVMPPGVIKWGFMEALAAWLDGKVAMIITWPPIGRWSEGYGVRTKQLAWVPPSKVVGKVGYAPMPNGRSTLAAGFSVGVASQSKKKELAYLFAQWLTSPETSLKLVMLPFTLVDPFRLSHYRSVIYRNAWDNAGEYLDTLYEAAKGGVLELNIPGAREYFAALEQAITSAFAGEDPKKALDLAAAKWEEITDRFGREKQKEAYAAYLNLQNAIWKLE</sequence>
<dbReference type="AlphaFoldDB" id="A0A7V3YI60"/>
<comment type="subcellular location">
    <subcellularLocation>
        <location evidence="1">Periplasm</location>
    </subcellularLocation>
</comment>
<dbReference type="PANTHER" id="PTHR43649:SF34">
    <property type="entry name" value="ABC TRANSPORTER PERIPLASMIC-BINDING PROTEIN YCJN-RELATED"/>
    <property type="match status" value="1"/>
</dbReference>
<protein>
    <submittedName>
        <fullName evidence="6">Sugar ABC transporter substrate-binding protein</fullName>
    </submittedName>
</protein>
<evidence type="ECO:0000313" key="6">
    <source>
        <dbReference type="EMBL" id="HGI31567.1"/>
    </source>
</evidence>
<gene>
    <name evidence="6" type="ORF">ENV30_09740</name>
</gene>
<dbReference type="SUPFAM" id="SSF53850">
    <property type="entry name" value="Periplasmic binding protein-like II"/>
    <property type="match status" value="1"/>
</dbReference>
<evidence type="ECO:0000256" key="5">
    <source>
        <dbReference type="SAM" id="SignalP"/>
    </source>
</evidence>
<keyword evidence="3" id="KW-0813">Transport</keyword>
<evidence type="ECO:0000256" key="1">
    <source>
        <dbReference type="ARBA" id="ARBA00004418"/>
    </source>
</evidence>
<dbReference type="InterPro" id="IPR050490">
    <property type="entry name" value="Bact_solute-bd_prot1"/>
</dbReference>
<dbReference type="GO" id="GO:0042597">
    <property type="term" value="C:periplasmic space"/>
    <property type="evidence" value="ECO:0007669"/>
    <property type="project" value="UniProtKB-SubCell"/>
</dbReference>
<comment type="caution">
    <text evidence="6">The sequence shown here is derived from an EMBL/GenBank/DDBJ whole genome shotgun (WGS) entry which is preliminary data.</text>
</comment>
<evidence type="ECO:0000256" key="2">
    <source>
        <dbReference type="ARBA" id="ARBA00008520"/>
    </source>
</evidence>
<dbReference type="Gene3D" id="3.40.190.10">
    <property type="entry name" value="Periplasmic binding protein-like II"/>
    <property type="match status" value="2"/>
</dbReference>
<evidence type="ECO:0000256" key="3">
    <source>
        <dbReference type="ARBA" id="ARBA00022448"/>
    </source>
</evidence>
<keyword evidence="4 5" id="KW-0732">Signal</keyword>
<name>A0A7V3YI60_9BACT</name>